<dbReference type="FunFam" id="3.30.1370.70:FF:000001">
    <property type="entry name" value="NifU-like protein 4, mitochondrial"/>
    <property type="match status" value="1"/>
</dbReference>
<keyword evidence="4" id="KW-1185">Reference proteome</keyword>
<dbReference type="InterPro" id="IPR034904">
    <property type="entry name" value="FSCA_dom_sf"/>
</dbReference>
<name>G7E7H2_MIXOS</name>
<dbReference type="SMART" id="SM00932">
    <property type="entry name" value="Nfu_N"/>
    <property type="match status" value="1"/>
</dbReference>
<dbReference type="Proteomes" id="UP000009131">
    <property type="component" value="Unassembled WGS sequence"/>
</dbReference>
<accession>G7E7H2</accession>
<dbReference type="InParanoid" id="G7E7H2"/>
<dbReference type="InterPro" id="IPR036498">
    <property type="entry name" value="Nfu/NifU_N_sf"/>
</dbReference>
<gene>
    <name evidence="3" type="primary">Mo05470</name>
    <name evidence="3" type="ORF">E5Q_05470</name>
</gene>
<dbReference type="EMBL" id="BABT02000165">
    <property type="protein sequence ID" value="GAA98782.1"/>
    <property type="molecule type" value="Genomic_DNA"/>
</dbReference>
<dbReference type="GO" id="GO:0005739">
    <property type="term" value="C:mitochondrion"/>
    <property type="evidence" value="ECO:0007669"/>
    <property type="project" value="TreeGrafter"/>
</dbReference>
<dbReference type="Gene3D" id="3.30.300.130">
    <property type="entry name" value="Fe-S cluster assembly (FSCA)"/>
    <property type="match status" value="1"/>
</dbReference>
<dbReference type="InterPro" id="IPR014824">
    <property type="entry name" value="Nfu/NifU_N"/>
</dbReference>
<dbReference type="PANTHER" id="PTHR11178:SF1">
    <property type="entry name" value="NFU1 IRON-SULFUR CLUSTER SCAFFOLD HOMOLOG, MITOCHONDRIAL"/>
    <property type="match status" value="1"/>
</dbReference>
<sequence length="288" mass="31496">MLAAPSRAACRACTPTRVAMSLVSHRAPVASTSQVQPARRPIATSTLSPLRSIRRYRPSKLGRPQRRSLFVQTENTPNEDSIKFVPGVPVTTNGSTHEFTTPTSALVSPLAVSLFSINGVKSVFYGPDFVTINKEPEASWALMKPEIFSFLMEHFTAGTDLFRSGSAESQGLGPEDTRILPDDSETVAMIKELLDTRVRPAIQEDGGDIEYRGFIEDTGIVNVSLKGSCRGCDSSTVTLKSGIERMLTHYIPEVKAVEQVLGEEEKVSLSEFEKFEERLRSGGKTVSI</sequence>
<dbReference type="Gene3D" id="3.30.1370.70">
    <property type="entry name" value="Scaffold protein Nfu/NifU, N-terminal domain"/>
    <property type="match status" value="1"/>
</dbReference>
<dbReference type="OrthoDB" id="565552at2759"/>
<comment type="similarity">
    <text evidence="1">Belongs to the NifU family.</text>
</comment>
<dbReference type="GO" id="GO:0005506">
    <property type="term" value="F:iron ion binding"/>
    <property type="evidence" value="ECO:0007669"/>
    <property type="project" value="InterPro"/>
</dbReference>
<organism evidence="3 4">
    <name type="scientific">Mixia osmundae (strain CBS 9802 / IAM 14324 / JCM 22182 / KY 12970)</name>
    <dbReference type="NCBI Taxonomy" id="764103"/>
    <lineage>
        <taxon>Eukaryota</taxon>
        <taxon>Fungi</taxon>
        <taxon>Dikarya</taxon>
        <taxon>Basidiomycota</taxon>
        <taxon>Pucciniomycotina</taxon>
        <taxon>Mixiomycetes</taxon>
        <taxon>Mixiales</taxon>
        <taxon>Mixiaceae</taxon>
        <taxon>Mixia</taxon>
    </lineage>
</organism>
<reference evidence="3 4" key="2">
    <citation type="journal article" date="2012" name="Open Biol.">
        <title>Characteristics of nucleosomes and linker DNA regions on the genome of the basidiomycete Mixia osmundae revealed by mono- and dinucleosome mapping.</title>
        <authorList>
            <person name="Nishida H."/>
            <person name="Kondo S."/>
            <person name="Matsumoto T."/>
            <person name="Suzuki Y."/>
            <person name="Yoshikawa H."/>
            <person name="Taylor T.D."/>
            <person name="Sugiyama J."/>
        </authorList>
    </citation>
    <scope>NUCLEOTIDE SEQUENCE [LARGE SCALE GENOMIC DNA]</scope>
    <source>
        <strain evidence="4">CBS 9802 / IAM 14324 / JCM 22182 / KY 12970</strain>
    </source>
</reference>
<dbReference type="SUPFAM" id="SSF110836">
    <property type="entry name" value="Hypothetical protein SAV1430"/>
    <property type="match status" value="1"/>
</dbReference>
<reference evidence="3 4" key="1">
    <citation type="journal article" date="2011" name="J. Gen. Appl. Microbiol.">
        <title>Draft genome sequencing of the enigmatic basidiomycete Mixia osmundae.</title>
        <authorList>
            <person name="Nishida H."/>
            <person name="Nagatsuka Y."/>
            <person name="Sugiyama J."/>
        </authorList>
    </citation>
    <scope>NUCLEOTIDE SEQUENCE [LARGE SCALE GENOMIC DNA]</scope>
    <source>
        <strain evidence="4">CBS 9802 / IAM 14324 / JCM 22182 / KY 12970</strain>
    </source>
</reference>
<dbReference type="FunFam" id="3.30.300.130:FF:000001">
    <property type="entry name" value="NFU1 iron-sulfur cluster scaffold"/>
    <property type="match status" value="1"/>
</dbReference>
<feature type="domain" description="Scaffold protein Nfu/NifU N-terminal" evidence="2">
    <location>
        <begin position="71"/>
        <end position="158"/>
    </location>
</feature>
<dbReference type="GO" id="GO:0016226">
    <property type="term" value="P:iron-sulfur cluster assembly"/>
    <property type="evidence" value="ECO:0007669"/>
    <property type="project" value="InterPro"/>
</dbReference>
<dbReference type="FunCoup" id="G7E7H2">
    <property type="interactions" value="168"/>
</dbReference>
<evidence type="ECO:0000313" key="4">
    <source>
        <dbReference type="Proteomes" id="UP000009131"/>
    </source>
</evidence>
<dbReference type="GO" id="GO:0051536">
    <property type="term" value="F:iron-sulfur cluster binding"/>
    <property type="evidence" value="ECO:0007669"/>
    <property type="project" value="InterPro"/>
</dbReference>
<dbReference type="Pfam" id="PF01106">
    <property type="entry name" value="NifU"/>
    <property type="match status" value="1"/>
</dbReference>
<dbReference type="eggNOG" id="KOG2358">
    <property type="taxonomic scope" value="Eukaryota"/>
</dbReference>
<evidence type="ECO:0000256" key="1">
    <source>
        <dbReference type="ARBA" id="ARBA00006420"/>
    </source>
</evidence>
<evidence type="ECO:0000313" key="3">
    <source>
        <dbReference type="EMBL" id="GAA98782.1"/>
    </source>
</evidence>
<proteinExistence type="inferred from homology"/>
<dbReference type="PANTHER" id="PTHR11178">
    <property type="entry name" value="IRON-SULFUR CLUSTER SCAFFOLD PROTEIN NFU-RELATED"/>
    <property type="match status" value="1"/>
</dbReference>
<evidence type="ECO:0000259" key="2">
    <source>
        <dbReference type="SMART" id="SM00932"/>
    </source>
</evidence>
<comment type="caution">
    <text evidence="3">The sequence shown here is derived from an EMBL/GenBank/DDBJ whole genome shotgun (WGS) entry which is preliminary data.</text>
</comment>
<dbReference type="InterPro" id="IPR001075">
    <property type="entry name" value="NIF_FeS_clus_asmbl_NifU_C"/>
</dbReference>
<dbReference type="STRING" id="764103.G7E7H2"/>
<dbReference type="HOGENOM" id="CLU_060555_0_0_1"/>
<dbReference type="SUPFAM" id="SSF117916">
    <property type="entry name" value="Fe-S cluster assembly (FSCA) domain-like"/>
    <property type="match status" value="1"/>
</dbReference>
<dbReference type="Pfam" id="PF08712">
    <property type="entry name" value="Nfu_N"/>
    <property type="match status" value="1"/>
</dbReference>
<dbReference type="AlphaFoldDB" id="G7E7H2"/>
<protein>
    <recommendedName>
        <fullName evidence="2">Scaffold protein Nfu/NifU N-terminal domain-containing protein</fullName>
    </recommendedName>
</protein>